<dbReference type="EMBL" id="JBJQND010000012">
    <property type="protein sequence ID" value="KAL3859132.1"/>
    <property type="molecule type" value="Genomic_DNA"/>
</dbReference>
<evidence type="ECO:0008006" key="3">
    <source>
        <dbReference type="Google" id="ProtNLM"/>
    </source>
</evidence>
<organism evidence="1 2">
    <name type="scientific">Sinanodonta woodiana</name>
    <name type="common">Chinese pond mussel</name>
    <name type="synonym">Anodonta woodiana</name>
    <dbReference type="NCBI Taxonomy" id="1069815"/>
    <lineage>
        <taxon>Eukaryota</taxon>
        <taxon>Metazoa</taxon>
        <taxon>Spiralia</taxon>
        <taxon>Lophotrochozoa</taxon>
        <taxon>Mollusca</taxon>
        <taxon>Bivalvia</taxon>
        <taxon>Autobranchia</taxon>
        <taxon>Heteroconchia</taxon>
        <taxon>Palaeoheterodonta</taxon>
        <taxon>Unionida</taxon>
        <taxon>Unionoidea</taxon>
        <taxon>Unionidae</taxon>
        <taxon>Unioninae</taxon>
        <taxon>Sinanodonta</taxon>
    </lineage>
</organism>
<reference evidence="1 2" key="1">
    <citation type="submission" date="2024-11" db="EMBL/GenBank/DDBJ databases">
        <title>Chromosome-level genome assembly of the freshwater bivalve Anodonta woodiana.</title>
        <authorList>
            <person name="Chen X."/>
        </authorList>
    </citation>
    <scope>NUCLEOTIDE SEQUENCE [LARGE SCALE GENOMIC DNA]</scope>
    <source>
        <strain evidence="1">MN2024</strain>
        <tissue evidence="1">Gills</tissue>
    </source>
</reference>
<proteinExistence type="predicted"/>
<dbReference type="AlphaFoldDB" id="A0ABD3VF03"/>
<accession>A0ABD3VF03</accession>
<evidence type="ECO:0000313" key="1">
    <source>
        <dbReference type="EMBL" id="KAL3859132.1"/>
    </source>
</evidence>
<sequence>MNITIFLSSLPMTYIQYICGIPCTDKGEIQVMNDQITQYKSLYARESDKPCNVNRTAGEVKFIIYGCNVMMSIKVTLMEEDQETMGQDIVFGGKGVAGYDLQCTGVPIGGSITILQATLQVGETGFEYTDQHQASLLLSMEIKEHDTLKTTSSPVKVGTPLNVTISGSDHFRFYAKSCRAEGPLGQVKYLIQEGKSVDASIITDFSDLTPVTLGRMQTETLLYAFHFIGSDDITLNCTVFACRHEDSKCKTTIPHDSISKRAANEGNGTRMNYVRAGIQVIDEYYYPISSGRKLRIYDYCHNYVYSETSYFTQ</sequence>
<dbReference type="Proteomes" id="UP001634394">
    <property type="component" value="Unassembled WGS sequence"/>
</dbReference>
<comment type="caution">
    <text evidence="1">The sequence shown here is derived from an EMBL/GenBank/DDBJ whole genome shotgun (WGS) entry which is preliminary data.</text>
</comment>
<gene>
    <name evidence="1" type="ORF">ACJMK2_009364</name>
</gene>
<protein>
    <recommendedName>
        <fullName evidence="3">ZP domain-containing protein</fullName>
    </recommendedName>
</protein>
<keyword evidence="2" id="KW-1185">Reference proteome</keyword>
<name>A0ABD3VF03_SINWO</name>
<evidence type="ECO:0000313" key="2">
    <source>
        <dbReference type="Proteomes" id="UP001634394"/>
    </source>
</evidence>